<dbReference type="EMBL" id="UHJJ01000003">
    <property type="protein sequence ID" value="SUQ13669.1"/>
    <property type="molecule type" value="Genomic_DNA"/>
</dbReference>
<proteinExistence type="predicted"/>
<evidence type="ECO:0000313" key="2">
    <source>
        <dbReference type="Proteomes" id="UP000254051"/>
    </source>
</evidence>
<name>A0A315ZZM1_9FIRM</name>
<gene>
    <name evidence="1" type="ORF">SAMN05216529_103402</name>
</gene>
<dbReference type="Proteomes" id="UP000254051">
    <property type="component" value="Unassembled WGS sequence"/>
</dbReference>
<keyword evidence="2" id="KW-1185">Reference proteome</keyword>
<dbReference type="AlphaFoldDB" id="A0A315ZZM1"/>
<accession>A0A315ZZM1</accession>
<sequence length="912" mass="107664">MLDKQINIYSIDTGHFYSNKEKYLHDMNYKYRSERIYLNNKIAFLDDVMSLYGYTKSDLTCIRNGRIDRLNIIPETSDLIYEYFYWHSLIRHKRKKAYESKDILLKLFKNKVYQNELTNGKDHIRHIRENSLNDNNIISVFDSALIRTIGAVQDELTDALMIVQVYYFDVFKDISFHGFIHNGEKYKYFTSSAGQIRKKKTVFIKESVWDRIEKTVMCGLTVDKINLKGGNNANKHLAYMALTNSATDLWEEFDIDKSIVIDDFETNVFGTFDFIDDSDYSISRKTDYVPITHTDGAGMMLPSVSKKNFMFRAPWVKGLLGVFDFRKFIEVNHCSPMIVDIYGQEHNVLKEDIQIILTKSQFKMYKYYDSWEEYKYYYKLYQCTAGICNMEEDRIKNAKINYQMLQTLTDITDEEIDLLTHKSSERLKNVCQSKETMMNILGITPYNTNMTAFQKAIKIYPALLSDTYAKDVIREVKDSLLKKYRSGKLEITGKYTFLLPDFYAACEYWFGHIDQPRGLLADREVFCWLFRRYNKLDCLRSPHLYKEHAIRLNAAGNEYEERGSQIREWFTTDGIYTSIHDLISKILQFDVDGDKSLVVAAPDFVRIAERNMNDVVPLYYNMRKADPAPLNNKTIYSGLNAAFTHGNIGIYSNDISKIWNDTVFVDGKKEEKQEAIDVIKLLCMENNFCIDSAKTLYMPERPKWFKPIVSKYTKCKLPAFFEYAKDKEKPQVEKRNQSFVNKIFDRIPNQSINTRDLQLEKIDYHLLMNTPSIVCSKEVSSLYNELNKKYRYMTNMKDEYIDNLRYVACQIRERFHETGYSDETIADMLVEYLYEHKKRYKQLLWFCYGQYVVNNLEKNIQIKKTKFIQCIDCGEWVEVDILNTKTCRCEECQKKYVRNYDRSRKSKAKVSV</sequence>
<evidence type="ECO:0000313" key="1">
    <source>
        <dbReference type="EMBL" id="SUQ13669.1"/>
    </source>
</evidence>
<protein>
    <submittedName>
        <fullName evidence="1">RNA dependent RNA polymerase</fullName>
    </submittedName>
</protein>
<organism evidence="1 2">
    <name type="scientific">Faecalicatena contorta</name>
    <dbReference type="NCBI Taxonomy" id="39482"/>
    <lineage>
        <taxon>Bacteria</taxon>
        <taxon>Bacillati</taxon>
        <taxon>Bacillota</taxon>
        <taxon>Clostridia</taxon>
        <taxon>Lachnospirales</taxon>
        <taxon>Lachnospiraceae</taxon>
        <taxon>Faecalicatena</taxon>
    </lineage>
</organism>
<reference evidence="2" key="1">
    <citation type="submission" date="2017-07" db="EMBL/GenBank/DDBJ databases">
        <authorList>
            <person name="Varghese N."/>
            <person name="Submissions S."/>
        </authorList>
    </citation>
    <scope>NUCLEOTIDE SEQUENCE [LARGE SCALE GENOMIC DNA]</scope>
    <source>
        <strain evidence="2">NLAE-zl-C134</strain>
    </source>
</reference>